<dbReference type="Pfam" id="PF00395">
    <property type="entry name" value="SLH"/>
    <property type="match status" value="1"/>
</dbReference>
<dbReference type="RefSeq" id="WP_135152609.1">
    <property type="nucleotide sequence ID" value="NZ_SOMN01000017.1"/>
</dbReference>
<evidence type="ECO:0000256" key="1">
    <source>
        <dbReference type="ARBA" id="ARBA00022729"/>
    </source>
</evidence>
<dbReference type="Proteomes" id="UP000297900">
    <property type="component" value="Unassembled WGS sequence"/>
</dbReference>
<dbReference type="PROSITE" id="PS51272">
    <property type="entry name" value="SLH"/>
    <property type="match status" value="1"/>
</dbReference>
<feature type="chain" id="PRO_5021350214" description="SLH domain-containing protein" evidence="2">
    <location>
        <begin position="24"/>
        <end position="690"/>
    </location>
</feature>
<organism evidence="4 5">
    <name type="scientific">Cohnella luojiensis</name>
    <dbReference type="NCBI Taxonomy" id="652876"/>
    <lineage>
        <taxon>Bacteria</taxon>
        <taxon>Bacillati</taxon>
        <taxon>Bacillota</taxon>
        <taxon>Bacilli</taxon>
        <taxon>Bacillales</taxon>
        <taxon>Paenibacillaceae</taxon>
        <taxon>Cohnella</taxon>
    </lineage>
</organism>
<dbReference type="InterPro" id="IPR032812">
    <property type="entry name" value="SbsA_Ig"/>
</dbReference>
<name>A0A4Y8LX07_9BACL</name>
<reference evidence="4 5" key="1">
    <citation type="submission" date="2019-03" db="EMBL/GenBank/DDBJ databases">
        <title>Cohnella endophytica sp. nov., a novel endophytic bacterium isolated from bark of Sonneratia apetala.</title>
        <authorList>
            <person name="Tuo L."/>
        </authorList>
    </citation>
    <scope>NUCLEOTIDE SEQUENCE [LARGE SCALE GENOMIC DNA]</scope>
    <source>
        <strain evidence="4 5">CCTCC AB 208254</strain>
    </source>
</reference>
<proteinExistence type="predicted"/>
<dbReference type="InterPro" id="IPR001119">
    <property type="entry name" value="SLH_dom"/>
</dbReference>
<dbReference type="InterPro" id="IPR014755">
    <property type="entry name" value="Cu-Rt/internalin_Ig-like"/>
</dbReference>
<sequence>MRKTIAGLLAMFMLFSMPFKVMGASNLSTEQKYEVLRQKNIFTGFADGSSRLYETMSREQLAAVLFRLLELPVQAYSPSFDDVLKTRWSYREIETVNRAGLMKGTKARTFAPLQNVTVEQMAVIFIRSYGLSGGGNTPVTGKVSKWARGAVSLALDRQLIPQLSDYTVDATRGLLVEAAYAVYEDTHIEPLRIRSVDQLSNQSVRVNLQQWTDTADKSRFALKDAYGNIRTIHQATISQDGMSIVLWTDRQLGGVVHTLTIDGISWTYTSTPDDATKPYIVSQPVRLPNKVFEITFSEPVEQNSATNSNNFLLNNGLKIRTLQLSSDARKVIFTTSDQTDGRTYQLTVRNVKDLAGNVMDTRNDLYFVGSNDNTKPKVTEVKVDTNTALVSVKFSEKIDPHHAVQTYHYSIDKGLAVAQATLNSDGQTVILKTTQQQDGSFYTLTVSGIPDVAGNVMDSSSSWKFGAVSNPIVPVNLQEIKAINQNTVEVTFDRAITGSDVNNLKLTALKDNGSQVSMTDWSAFVQWKPGSDRAVTIQFRNKSSNPDLFVTGHWYGARVSGVSGLVTTNDSNYKEFGGTVTDNWIPYVTQAVVLDSKRIKVIFSEPVKNVNETAFRIRVKDGDTVNIDYDELNDTNKIVTEVVLRLKDELEINKNYEMSFQPNIITDAAGWNGLKTSDGSTPYILSFRRN</sequence>
<protein>
    <recommendedName>
        <fullName evidence="3">SLH domain-containing protein</fullName>
    </recommendedName>
</protein>
<comment type="caution">
    <text evidence="4">The sequence shown here is derived from an EMBL/GenBank/DDBJ whole genome shotgun (WGS) entry which is preliminary data.</text>
</comment>
<dbReference type="Gene3D" id="2.60.40.1220">
    <property type="match status" value="3"/>
</dbReference>
<keyword evidence="1 2" id="KW-0732">Signal</keyword>
<feature type="signal peptide" evidence="2">
    <location>
        <begin position="1"/>
        <end position="23"/>
    </location>
</feature>
<feature type="domain" description="SLH" evidence="3">
    <location>
        <begin position="76"/>
        <end position="139"/>
    </location>
</feature>
<accession>A0A4Y8LX07</accession>
<evidence type="ECO:0000259" key="3">
    <source>
        <dbReference type="PROSITE" id="PS51272"/>
    </source>
</evidence>
<dbReference type="Pfam" id="PF13205">
    <property type="entry name" value="Big_5"/>
    <property type="match status" value="3"/>
</dbReference>
<keyword evidence="5" id="KW-1185">Reference proteome</keyword>
<evidence type="ECO:0000313" key="4">
    <source>
        <dbReference type="EMBL" id="TFE25820.1"/>
    </source>
</evidence>
<evidence type="ECO:0000256" key="2">
    <source>
        <dbReference type="SAM" id="SignalP"/>
    </source>
</evidence>
<dbReference type="EMBL" id="SOMN01000017">
    <property type="protein sequence ID" value="TFE25820.1"/>
    <property type="molecule type" value="Genomic_DNA"/>
</dbReference>
<dbReference type="AlphaFoldDB" id="A0A4Y8LX07"/>
<dbReference type="OrthoDB" id="1706086at2"/>
<evidence type="ECO:0000313" key="5">
    <source>
        <dbReference type="Proteomes" id="UP000297900"/>
    </source>
</evidence>
<gene>
    <name evidence="4" type="ORF">E2980_12960</name>
</gene>